<dbReference type="InterPro" id="IPR029052">
    <property type="entry name" value="Metallo-depent_PP-like"/>
</dbReference>
<proteinExistence type="predicted"/>
<dbReference type="OrthoDB" id="348678at2759"/>
<accession>A0A8S4QJ78</accession>
<keyword evidence="2" id="KW-0325">Glycoprotein</keyword>
<dbReference type="Proteomes" id="UP000838756">
    <property type="component" value="Unassembled WGS sequence"/>
</dbReference>
<reference evidence="3" key="1">
    <citation type="submission" date="2022-03" db="EMBL/GenBank/DDBJ databases">
        <authorList>
            <person name="Lindestad O."/>
        </authorList>
    </citation>
    <scope>NUCLEOTIDE SEQUENCE</scope>
</reference>
<protein>
    <submittedName>
        <fullName evidence="3">Jg20578 protein</fullName>
    </submittedName>
</protein>
<dbReference type="EMBL" id="CAKXAJ010003277">
    <property type="protein sequence ID" value="CAH2208366.1"/>
    <property type="molecule type" value="Genomic_DNA"/>
</dbReference>
<dbReference type="AlphaFoldDB" id="A0A8S4QJ78"/>
<gene>
    <name evidence="3" type="primary">jg20578</name>
    <name evidence="3" type="ORF">PAEG_LOCUS982</name>
</gene>
<evidence type="ECO:0000313" key="3">
    <source>
        <dbReference type="EMBL" id="CAH2208366.1"/>
    </source>
</evidence>
<dbReference type="SUPFAM" id="SSF56300">
    <property type="entry name" value="Metallo-dependent phosphatases"/>
    <property type="match status" value="1"/>
</dbReference>
<comment type="caution">
    <text evidence="3">The sequence shown here is derived from an EMBL/GenBank/DDBJ whole genome shotgun (WGS) entry which is preliminary data.</text>
</comment>
<evidence type="ECO:0000256" key="2">
    <source>
        <dbReference type="ARBA" id="ARBA00023180"/>
    </source>
</evidence>
<keyword evidence="4" id="KW-1185">Reference proteome</keyword>
<dbReference type="PANTHER" id="PTHR10340">
    <property type="entry name" value="SPHINGOMYELIN PHOSPHODIESTERASE"/>
    <property type="match status" value="1"/>
</dbReference>
<name>A0A8S4QJ78_9NEOP</name>
<dbReference type="GO" id="GO:0005615">
    <property type="term" value="C:extracellular space"/>
    <property type="evidence" value="ECO:0007669"/>
    <property type="project" value="TreeGrafter"/>
</dbReference>
<dbReference type="GO" id="GO:0008081">
    <property type="term" value="F:phosphoric diester hydrolase activity"/>
    <property type="evidence" value="ECO:0007669"/>
    <property type="project" value="TreeGrafter"/>
</dbReference>
<evidence type="ECO:0000256" key="1">
    <source>
        <dbReference type="ARBA" id="ARBA00022801"/>
    </source>
</evidence>
<dbReference type="PANTHER" id="PTHR10340:SF57">
    <property type="entry name" value="METALLOPHOS DOMAIN-CONTAINING PROTEIN"/>
    <property type="match status" value="1"/>
</dbReference>
<feature type="non-terminal residue" evidence="3">
    <location>
        <position position="1"/>
    </location>
</feature>
<keyword evidence="1" id="KW-0378">Hydrolase</keyword>
<evidence type="ECO:0000313" key="4">
    <source>
        <dbReference type="Proteomes" id="UP000838756"/>
    </source>
</evidence>
<organism evidence="3 4">
    <name type="scientific">Pararge aegeria aegeria</name>
    <dbReference type="NCBI Taxonomy" id="348720"/>
    <lineage>
        <taxon>Eukaryota</taxon>
        <taxon>Metazoa</taxon>
        <taxon>Ecdysozoa</taxon>
        <taxon>Arthropoda</taxon>
        <taxon>Hexapoda</taxon>
        <taxon>Insecta</taxon>
        <taxon>Pterygota</taxon>
        <taxon>Neoptera</taxon>
        <taxon>Endopterygota</taxon>
        <taxon>Lepidoptera</taxon>
        <taxon>Glossata</taxon>
        <taxon>Ditrysia</taxon>
        <taxon>Papilionoidea</taxon>
        <taxon>Nymphalidae</taxon>
        <taxon>Satyrinae</taxon>
        <taxon>Satyrini</taxon>
        <taxon>Parargina</taxon>
        <taxon>Pararge</taxon>
    </lineage>
</organism>
<sequence>VYIVGHAAPGSDSSYYSYSVEANSEYLRKVRRHARIIAGQFFGHLHVDTFRVIYDKGENL</sequence>